<feature type="compositionally biased region" description="Polar residues" evidence="1">
    <location>
        <begin position="21"/>
        <end position="37"/>
    </location>
</feature>
<evidence type="ECO:0000256" key="1">
    <source>
        <dbReference type="SAM" id="MobiDB-lite"/>
    </source>
</evidence>
<name>A0ABR1JIV1_9AGAR</name>
<feature type="region of interest" description="Disordered" evidence="1">
    <location>
        <begin position="1"/>
        <end position="83"/>
    </location>
</feature>
<evidence type="ECO:0000313" key="3">
    <source>
        <dbReference type="Proteomes" id="UP001498398"/>
    </source>
</evidence>
<organism evidence="2 3">
    <name type="scientific">Marasmiellus scandens</name>
    <dbReference type="NCBI Taxonomy" id="2682957"/>
    <lineage>
        <taxon>Eukaryota</taxon>
        <taxon>Fungi</taxon>
        <taxon>Dikarya</taxon>
        <taxon>Basidiomycota</taxon>
        <taxon>Agaricomycotina</taxon>
        <taxon>Agaricomycetes</taxon>
        <taxon>Agaricomycetidae</taxon>
        <taxon>Agaricales</taxon>
        <taxon>Marasmiineae</taxon>
        <taxon>Omphalotaceae</taxon>
        <taxon>Marasmiellus</taxon>
    </lineage>
</organism>
<feature type="compositionally biased region" description="Low complexity" evidence="1">
    <location>
        <begin position="74"/>
        <end position="83"/>
    </location>
</feature>
<dbReference type="EMBL" id="JBANRG010000012">
    <property type="protein sequence ID" value="KAK7461820.1"/>
    <property type="molecule type" value="Genomic_DNA"/>
</dbReference>
<keyword evidence="3" id="KW-1185">Reference proteome</keyword>
<gene>
    <name evidence="2" type="ORF">VKT23_008251</name>
</gene>
<accession>A0ABR1JIV1</accession>
<sequence length="259" mass="28150">MTPPPSMISRRPRNGLRASVTDATNETELARSSTPNANPLGGPHRAAQMATSSFSRYRRSPPPSITNRAGVEGASTPAPTPAATSITAQNANILRTVSNNANSLNHSITQNNLQFTETLQMFNHSSSNTFDRTTFTSPARDSYSFNGPVALNVNLDFVDRAIAWLQELNSTPSVPISGRQVLQPWADADALERGQGLDASATGIHSRLRRLFNGNVSRAQDSRIGEFGVSSPRTVYTELISDSFFLIYLLVDNVMPRCQ</sequence>
<proteinExistence type="predicted"/>
<dbReference type="Proteomes" id="UP001498398">
    <property type="component" value="Unassembled WGS sequence"/>
</dbReference>
<reference evidence="2 3" key="1">
    <citation type="submission" date="2024-01" db="EMBL/GenBank/DDBJ databases">
        <title>A draft genome for the cacao thread blight pathogen Marasmiellus scandens.</title>
        <authorList>
            <person name="Baruah I.K."/>
            <person name="Leung J."/>
            <person name="Bukari Y."/>
            <person name="Amoako-Attah I."/>
            <person name="Meinhardt L.W."/>
            <person name="Bailey B.A."/>
            <person name="Cohen S.P."/>
        </authorList>
    </citation>
    <scope>NUCLEOTIDE SEQUENCE [LARGE SCALE GENOMIC DNA]</scope>
    <source>
        <strain evidence="2 3">GH-19</strain>
    </source>
</reference>
<evidence type="ECO:0000313" key="2">
    <source>
        <dbReference type="EMBL" id="KAK7461820.1"/>
    </source>
</evidence>
<protein>
    <submittedName>
        <fullName evidence="2">Uncharacterized protein</fullName>
    </submittedName>
</protein>
<comment type="caution">
    <text evidence="2">The sequence shown here is derived from an EMBL/GenBank/DDBJ whole genome shotgun (WGS) entry which is preliminary data.</text>
</comment>